<evidence type="ECO:0000313" key="2">
    <source>
        <dbReference type="Proteomes" id="UP000270230"/>
    </source>
</evidence>
<proteinExistence type="predicted"/>
<evidence type="ECO:0008006" key="3">
    <source>
        <dbReference type="Google" id="ProtNLM"/>
    </source>
</evidence>
<dbReference type="AlphaFoldDB" id="A0A3M7D007"/>
<sequence length="289" mass="32330">MAEALGVAAGALGIASFGIQLAESIVKLKRFCGEVKGVPRKLHRLTDELEVMNEALSMFAVDYEKLLATKHPVRRSLALCEAAVKDLTSTITTLEDRLSRKKRITSIYAALRREEVDDLVGNMERTRNLLDFVNRAYLEAQRKDELLSILVYCRTNSSATSSSTGDMAVSQVTVVDRPVPQQKIEAVRRSPVPTPGTFVGSRVLEYRASWSLFSQVWELSIERAISGWKFSLRLQRTLPGEHLVYDICRDGDVDGMRKLILDGEVLPDDKITTPYWSTLSLITPSQPMI</sequence>
<protein>
    <recommendedName>
        <fullName evidence="3">Fungal N-terminal domain-containing protein</fullName>
    </recommendedName>
</protein>
<accession>A0A3M7D007</accession>
<dbReference type="EMBL" id="QWIN01000164">
    <property type="protein sequence ID" value="RMY57533.1"/>
    <property type="molecule type" value="Genomic_DNA"/>
</dbReference>
<organism evidence="1 2">
    <name type="scientific">Hortaea werneckii</name>
    <name type="common">Black yeast</name>
    <name type="synonym">Cladosporium werneckii</name>
    <dbReference type="NCBI Taxonomy" id="91943"/>
    <lineage>
        <taxon>Eukaryota</taxon>
        <taxon>Fungi</taxon>
        <taxon>Dikarya</taxon>
        <taxon>Ascomycota</taxon>
        <taxon>Pezizomycotina</taxon>
        <taxon>Dothideomycetes</taxon>
        <taxon>Dothideomycetidae</taxon>
        <taxon>Mycosphaerellales</taxon>
        <taxon>Teratosphaeriaceae</taxon>
        <taxon>Hortaea</taxon>
    </lineage>
</organism>
<name>A0A3M7D007_HORWE</name>
<comment type="caution">
    <text evidence="1">The sequence shown here is derived from an EMBL/GenBank/DDBJ whole genome shotgun (WGS) entry which is preliminary data.</text>
</comment>
<dbReference type="OrthoDB" id="3914591at2759"/>
<evidence type="ECO:0000313" key="1">
    <source>
        <dbReference type="EMBL" id="RMY57533.1"/>
    </source>
</evidence>
<reference evidence="1 2" key="1">
    <citation type="journal article" date="2018" name="BMC Genomics">
        <title>Genomic evidence for intraspecific hybridization in a clonal and extremely halotolerant yeast.</title>
        <authorList>
            <person name="Gostincar C."/>
            <person name="Stajich J.E."/>
            <person name="Zupancic J."/>
            <person name="Zalar P."/>
            <person name="Gunde-Cimerman N."/>
        </authorList>
    </citation>
    <scope>NUCLEOTIDE SEQUENCE [LARGE SCALE GENOMIC DNA]</scope>
    <source>
        <strain evidence="1 2">EXF-151</strain>
    </source>
</reference>
<gene>
    <name evidence="1" type="ORF">D0865_03070</name>
</gene>
<dbReference type="VEuPathDB" id="FungiDB:BTJ68_11644"/>
<dbReference type="Proteomes" id="UP000270230">
    <property type="component" value="Unassembled WGS sequence"/>
</dbReference>